<dbReference type="EMBL" id="JABBFX010000001">
    <property type="protein sequence ID" value="NML43995.1"/>
    <property type="molecule type" value="Genomic_DNA"/>
</dbReference>
<reference evidence="1 2" key="1">
    <citation type="submission" date="2020-04" db="EMBL/GenBank/DDBJ databases">
        <title>Ramlibacter sp. G-1-2-2 isolated from soil.</title>
        <authorList>
            <person name="Dahal R.H."/>
        </authorList>
    </citation>
    <scope>NUCLEOTIDE SEQUENCE [LARGE SCALE GENOMIC DNA]</scope>
    <source>
        <strain evidence="1 2">G-1-2-2</strain>
    </source>
</reference>
<dbReference type="RefSeq" id="WP_169418164.1">
    <property type="nucleotide sequence ID" value="NZ_JABBFX010000001.1"/>
</dbReference>
<name>A0A848GZJ9_9BURK</name>
<sequence length="106" mass="12232">MDVETTRIPLKLKETGFRFGVEFENPNREAIDWFEVVHLPAPLKEASGDTRKVAPEAIQTDLYRSSDALIVDHFWFDDGDPLGKHRLELFVKGQRIYSVNFEVVPE</sequence>
<evidence type="ECO:0000313" key="1">
    <source>
        <dbReference type="EMBL" id="NML43995.1"/>
    </source>
</evidence>
<gene>
    <name evidence="1" type="ORF">HHL11_09560</name>
</gene>
<comment type="caution">
    <text evidence="1">The sequence shown here is derived from an EMBL/GenBank/DDBJ whole genome shotgun (WGS) entry which is preliminary data.</text>
</comment>
<keyword evidence="2" id="KW-1185">Reference proteome</keyword>
<evidence type="ECO:0000313" key="2">
    <source>
        <dbReference type="Proteomes" id="UP000541185"/>
    </source>
</evidence>
<protein>
    <submittedName>
        <fullName evidence="1">Uncharacterized protein</fullName>
    </submittedName>
</protein>
<dbReference type="AlphaFoldDB" id="A0A848GZJ9"/>
<accession>A0A848GZJ9</accession>
<organism evidence="1 2">
    <name type="scientific">Ramlibacter agri</name>
    <dbReference type="NCBI Taxonomy" id="2728837"/>
    <lineage>
        <taxon>Bacteria</taxon>
        <taxon>Pseudomonadati</taxon>
        <taxon>Pseudomonadota</taxon>
        <taxon>Betaproteobacteria</taxon>
        <taxon>Burkholderiales</taxon>
        <taxon>Comamonadaceae</taxon>
        <taxon>Ramlibacter</taxon>
    </lineage>
</organism>
<proteinExistence type="predicted"/>
<dbReference type="Proteomes" id="UP000541185">
    <property type="component" value="Unassembled WGS sequence"/>
</dbReference>